<organism evidence="20 21">
    <name type="scientific">Methylobrevis albus</name>
    <dbReference type="NCBI Taxonomy" id="2793297"/>
    <lineage>
        <taxon>Bacteria</taxon>
        <taxon>Pseudomonadati</taxon>
        <taxon>Pseudomonadota</taxon>
        <taxon>Alphaproteobacteria</taxon>
        <taxon>Hyphomicrobiales</taxon>
        <taxon>Pleomorphomonadaceae</taxon>
        <taxon>Methylobrevis</taxon>
    </lineage>
</organism>
<dbReference type="GO" id="GO:0005886">
    <property type="term" value="C:plasma membrane"/>
    <property type="evidence" value="ECO:0007669"/>
    <property type="project" value="UniProtKB-SubCell"/>
</dbReference>
<feature type="transmembrane region" description="Helical" evidence="19">
    <location>
        <begin position="203"/>
        <end position="221"/>
    </location>
</feature>
<dbReference type="EC" id="2.7.8.26" evidence="5 19"/>
<evidence type="ECO:0000256" key="3">
    <source>
        <dbReference type="ARBA" id="ARBA00004663"/>
    </source>
</evidence>
<comment type="subcellular location">
    <subcellularLocation>
        <location evidence="2 19">Cell membrane</location>
        <topology evidence="2 19">Multi-pass membrane protein</topology>
    </subcellularLocation>
</comment>
<comment type="pathway">
    <text evidence="3 19">Cofactor biosynthesis; adenosylcobalamin biosynthesis; adenosylcobalamin from cob(II)yrinate a,c-diamide: step 7/7.</text>
</comment>
<comment type="catalytic activity">
    <reaction evidence="17 19">
        <text>alpha-ribazole + adenosylcob(III)inamide-GDP = adenosylcob(III)alamin + GMP + H(+)</text>
        <dbReference type="Rhea" id="RHEA:16049"/>
        <dbReference type="ChEBI" id="CHEBI:10329"/>
        <dbReference type="ChEBI" id="CHEBI:15378"/>
        <dbReference type="ChEBI" id="CHEBI:18408"/>
        <dbReference type="ChEBI" id="CHEBI:58115"/>
        <dbReference type="ChEBI" id="CHEBI:60487"/>
        <dbReference type="EC" id="2.7.8.26"/>
    </reaction>
</comment>
<accession>A0A931MZC4</accession>
<keyword evidence="13 19" id="KW-0472">Membrane</keyword>
<dbReference type="Proteomes" id="UP000631694">
    <property type="component" value="Unassembled WGS sequence"/>
</dbReference>
<evidence type="ECO:0000256" key="14">
    <source>
        <dbReference type="ARBA" id="ARBA00025228"/>
    </source>
</evidence>
<keyword evidence="21" id="KW-1185">Reference proteome</keyword>
<comment type="cofactor">
    <cofactor evidence="1 19">
        <name>Mg(2+)</name>
        <dbReference type="ChEBI" id="CHEBI:18420"/>
    </cofactor>
</comment>
<evidence type="ECO:0000256" key="19">
    <source>
        <dbReference type="HAMAP-Rule" id="MF_00719"/>
    </source>
</evidence>
<evidence type="ECO:0000256" key="12">
    <source>
        <dbReference type="ARBA" id="ARBA00022989"/>
    </source>
</evidence>
<feature type="transmembrane region" description="Helical" evidence="19">
    <location>
        <begin position="131"/>
        <end position="155"/>
    </location>
</feature>
<name>A0A931MZC4_9HYPH</name>
<evidence type="ECO:0000256" key="18">
    <source>
        <dbReference type="ARBA" id="ARBA00049504"/>
    </source>
</evidence>
<keyword evidence="9 19" id="KW-0808">Transferase</keyword>
<comment type="catalytic activity">
    <reaction evidence="18 19">
        <text>alpha-ribazole 5'-phosphate + adenosylcob(III)inamide-GDP = adenosylcob(III)alamin 5'-phosphate + GMP + H(+)</text>
        <dbReference type="Rhea" id="RHEA:23560"/>
        <dbReference type="ChEBI" id="CHEBI:15378"/>
        <dbReference type="ChEBI" id="CHEBI:57918"/>
        <dbReference type="ChEBI" id="CHEBI:58115"/>
        <dbReference type="ChEBI" id="CHEBI:60487"/>
        <dbReference type="ChEBI" id="CHEBI:60493"/>
        <dbReference type="EC" id="2.7.8.26"/>
    </reaction>
</comment>
<evidence type="ECO:0000256" key="7">
    <source>
        <dbReference type="ARBA" id="ARBA00022475"/>
    </source>
</evidence>
<reference evidence="20" key="1">
    <citation type="submission" date="2020-12" db="EMBL/GenBank/DDBJ databases">
        <title>Methylobrevis albus sp. nov., isolated from fresh water lack sediment.</title>
        <authorList>
            <person name="Zou Q."/>
        </authorList>
    </citation>
    <scope>NUCLEOTIDE SEQUENCE</scope>
    <source>
        <strain evidence="20">L22</strain>
    </source>
</reference>
<keyword evidence="12 19" id="KW-1133">Transmembrane helix</keyword>
<comment type="function">
    <text evidence="14 19">Joins adenosylcobinamide-GDP and alpha-ribazole to generate adenosylcobalamin (Ado-cobalamin). Also synthesizes adenosylcobalamin 5'-phosphate from adenosylcobinamide-GDP and alpha-ribazole 5'-phosphate.</text>
</comment>
<evidence type="ECO:0000256" key="9">
    <source>
        <dbReference type="ARBA" id="ARBA00022679"/>
    </source>
</evidence>
<dbReference type="GO" id="GO:0051073">
    <property type="term" value="F:adenosylcobinamide-GDP ribazoletransferase activity"/>
    <property type="evidence" value="ECO:0007669"/>
    <property type="project" value="UniProtKB-UniRule"/>
</dbReference>
<keyword evidence="7 19" id="KW-1003">Cell membrane</keyword>
<comment type="similarity">
    <text evidence="4 19">Belongs to the CobS family.</text>
</comment>
<keyword evidence="10 19" id="KW-0812">Transmembrane</keyword>
<feature type="transmembrane region" description="Helical" evidence="19">
    <location>
        <begin position="57"/>
        <end position="77"/>
    </location>
</feature>
<evidence type="ECO:0000256" key="15">
    <source>
        <dbReference type="ARBA" id="ARBA00032605"/>
    </source>
</evidence>
<gene>
    <name evidence="19" type="primary">cobS</name>
    <name evidence="20" type="ORF">I5731_13700</name>
</gene>
<evidence type="ECO:0000313" key="20">
    <source>
        <dbReference type="EMBL" id="MBH0238885.1"/>
    </source>
</evidence>
<dbReference type="GO" id="GO:0009236">
    <property type="term" value="P:cobalamin biosynthetic process"/>
    <property type="evidence" value="ECO:0007669"/>
    <property type="project" value="UniProtKB-UniRule"/>
</dbReference>
<evidence type="ECO:0000256" key="13">
    <source>
        <dbReference type="ARBA" id="ARBA00023136"/>
    </source>
</evidence>
<evidence type="ECO:0000256" key="17">
    <source>
        <dbReference type="ARBA" id="ARBA00048623"/>
    </source>
</evidence>
<evidence type="ECO:0000256" key="6">
    <source>
        <dbReference type="ARBA" id="ARBA00015850"/>
    </source>
</evidence>
<dbReference type="EMBL" id="JADZLT010000052">
    <property type="protein sequence ID" value="MBH0238885.1"/>
    <property type="molecule type" value="Genomic_DNA"/>
</dbReference>
<dbReference type="PANTHER" id="PTHR34148">
    <property type="entry name" value="ADENOSYLCOBINAMIDE-GDP RIBAZOLETRANSFERASE"/>
    <property type="match status" value="1"/>
</dbReference>
<dbReference type="Pfam" id="PF02654">
    <property type="entry name" value="CobS"/>
    <property type="match status" value="1"/>
</dbReference>
<feature type="transmembrane region" description="Helical" evidence="19">
    <location>
        <begin position="161"/>
        <end position="183"/>
    </location>
</feature>
<evidence type="ECO:0000256" key="10">
    <source>
        <dbReference type="ARBA" id="ARBA00022692"/>
    </source>
</evidence>
<dbReference type="HAMAP" id="MF_00719">
    <property type="entry name" value="CobS"/>
    <property type="match status" value="1"/>
</dbReference>
<evidence type="ECO:0000256" key="16">
    <source>
        <dbReference type="ARBA" id="ARBA00032853"/>
    </source>
</evidence>
<feature type="transmembrane region" description="Helical" evidence="19">
    <location>
        <begin position="227"/>
        <end position="245"/>
    </location>
</feature>
<keyword evidence="8 19" id="KW-0169">Cobalamin biosynthesis</keyword>
<protein>
    <recommendedName>
        <fullName evidence="6 19">Adenosylcobinamide-GDP ribazoletransferase</fullName>
        <ecNumber evidence="5 19">2.7.8.26</ecNumber>
    </recommendedName>
    <alternativeName>
        <fullName evidence="16 19">Cobalamin synthase</fullName>
    </alternativeName>
    <alternativeName>
        <fullName evidence="15 19">Cobalamin-5'-phosphate synthase</fullName>
    </alternativeName>
</protein>
<evidence type="ECO:0000256" key="1">
    <source>
        <dbReference type="ARBA" id="ARBA00001946"/>
    </source>
</evidence>
<evidence type="ECO:0000313" key="21">
    <source>
        <dbReference type="Proteomes" id="UP000631694"/>
    </source>
</evidence>
<sequence length="273" mass="27303">MRRCGRSRARRCRESRLLRTIADLAAVLRFFSRLPVPRLGRCDDPAALPDFSRAAPVVPLAGVVIVAPAALLVVILGSTDLPTLAVAVHALALTALLTGAFHEDGLADIADGFGGGSTPARRLEIMKDSRVGAFGALALVFSVTMRTVLLAAVLAAGAVEAALAVLAAGAVSRVAPLWLWALLPPARAGGLASSLARPKPGPVAVASLVAAVVALAAIPAAGADGVVIGLILAGIATAALGRLAIAKIGGQTGDVLGAAQQVAEIAFLAGLVL</sequence>
<evidence type="ECO:0000256" key="2">
    <source>
        <dbReference type="ARBA" id="ARBA00004651"/>
    </source>
</evidence>
<evidence type="ECO:0000256" key="8">
    <source>
        <dbReference type="ARBA" id="ARBA00022573"/>
    </source>
</evidence>
<dbReference type="AlphaFoldDB" id="A0A931MZC4"/>
<dbReference type="GO" id="GO:0008818">
    <property type="term" value="F:cobalamin 5'-phosphate synthase activity"/>
    <property type="evidence" value="ECO:0007669"/>
    <property type="project" value="UniProtKB-UniRule"/>
</dbReference>
<comment type="caution">
    <text evidence="20">The sequence shown here is derived from an EMBL/GenBank/DDBJ whole genome shotgun (WGS) entry which is preliminary data.</text>
</comment>
<keyword evidence="11 19" id="KW-0460">Magnesium</keyword>
<proteinExistence type="inferred from homology"/>
<evidence type="ECO:0000256" key="4">
    <source>
        <dbReference type="ARBA" id="ARBA00010561"/>
    </source>
</evidence>
<dbReference type="InterPro" id="IPR003805">
    <property type="entry name" value="CobS"/>
</dbReference>
<evidence type="ECO:0000256" key="5">
    <source>
        <dbReference type="ARBA" id="ARBA00013200"/>
    </source>
</evidence>
<evidence type="ECO:0000256" key="11">
    <source>
        <dbReference type="ARBA" id="ARBA00022842"/>
    </source>
</evidence>
<dbReference type="PANTHER" id="PTHR34148:SF1">
    <property type="entry name" value="ADENOSYLCOBINAMIDE-GDP RIBAZOLETRANSFERASE"/>
    <property type="match status" value="1"/>
</dbReference>